<evidence type="ECO:0000256" key="6">
    <source>
        <dbReference type="ARBA" id="ARBA00022989"/>
    </source>
</evidence>
<comment type="subcellular location">
    <subcellularLocation>
        <location evidence="1">Cell membrane</location>
        <topology evidence="1">Multi-pass membrane protein</topology>
    </subcellularLocation>
</comment>
<feature type="transmembrane region" description="Helical" evidence="8">
    <location>
        <begin position="101"/>
        <end position="125"/>
    </location>
</feature>
<dbReference type="Pfam" id="PF09721">
    <property type="entry name" value="Exosortase_EpsH"/>
    <property type="match status" value="1"/>
</dbReference>
<dbReference type="GO" id="GO:0008233">
    <property type="term" value="F:peptidase activity"/>
    <property type="evidence" value="ECO:0007669"/>
    <property type="project" value="UniProtKB-KW"/>
</dbReference>
<keyword evidence="3" id="KW-0645">Protease</keyword>
<proteinExistence type="predicted"/>
<evidence type="ECO:0000256" key="8">
    <source>
        <dbReference type="SAM" id="Phobius"/>
    </source>
</evidence>
<evidence type="ECO:0000256" key="4">
    <source>
        <dbReference type="ARBA" id="ARBA00022692"/>
    </source>
</evidence>
<feature type="transmembrane region" description="Helical" evidence="8">
    <location>
        <begin position="131"/>
        <end position="152"/>
    </location>
</feature>
<evidence type="ECO:0000256" key="1">
    <source>
        <dbReference type="ARBA" id="ARBA00004651"/>
    </source>
</evidence>
<keyword evidence="10" id="KW-1185">Reference proteome</keyword>
<dbReference type="Proteomes" id="UP000625735">
    <property type="component" value="Unassembled WGS sequence"/>
</dbReference>
<evidence type="ECO:0000313" key="9">
    <source>
        <dbReference type="EMBL" id="GGD13834.1"/>
    </source>
</evidence>
<protein>
    <submittedName>
        <fullName evidence="9">Exosortase family protein XrtF</fullName>
    </submittedName>
</protein>
<keyword evidence="5" id="KW-0378">Hydrolase</keyword>
<dbReference type="InterPro" id="IPR019127">
    <property type="entry name" value="Exosortase"/>
</dbReference>
<evidence type="ECO:0000313" key="10">
    <source>
        <dbReference type="Proteomes" id="UP000625735"/>
    </source>
</evidence>
<reference evidence="9" key="1">
    <citation type="journal article" date="2014" name="Int. J. Syst. Evol. Microbiol.">
        <title>Complete genome sequence of Corynebacterium casei LMG S-19264T (=DSM 44701T), isolated from a smear-ripened cheese.</title>
        <authorList>
            <consortium name="US DOE Joint Genome Institute (JGI-PGF)"/>
            <person name="Walter F."/>
            <person name="Albersmeier A."/>
            <person name="Kalinowski J."/>
            <person name="Ruckert C."/>
        </authorList>
    </citation>
    <scope>NUCLEOTIDE SEQUENCE</scope>
    <source>
        <strain evidence="9">CGMCC 1.12506</strain>
    </source>
</reference>
<feature type="transmembrane region" description="Helical" evidence="8">
    <location>
        <begin position="65"/>
        <end position="89"/>
    </location>
</feature>
<keyword evidence="7 8" id="KW-0472">Membrane</keyword>
<dbReference type="NCBIfam" id="TIGR04128">
    <property type="entry name" value="exoso_Fjoh_1448"/>
    <property type="match status" value="1"/>
</dbReference>
<evidence type="ECO:0000256" key="3">
    <source>
        <dbReference type="ARBA" id="ARBA00022670"/>
    </source>
</evidence>
<gene>
    <name evidence="9" type="ORF">GCM10011343_01120</name>
</gene>
<reference evidence="9" key="2">
    <citation type="submission" date="2020-09" db="EMBL/GenBank/DDBJ databases">
        <authorList>
            <person name="Sun Q."/>
            <person name="Zhou Y."/>
        </authorList>
    </citation>
    <scope>NUCLEOTIDE SEQUENCE</scope>
    <source>
        <strain evidence="9">CGMCC 1.12506</strain>
    </source>
</reference>
<dbReference type="GO" id="GO:0006508">
    <property type="term" value="P:proteolysis"/>
    <property type="evidence" value="ECO:0007669"/>
    <property type="project" value="UniProtKB-KW"/>
</dbReference>
<dbReference type="InterPro" id="IPR026392">
    <property type="entry name" value="Exo/Archaeosortase_dom"/>
</dbReference>
<dbReference type="AlphaFoldDB" id="A0A916XUT3"/>
<dbReference type="InterPro" id="IPR026323">
    <property type="entry name" value="Exosortase-related_prot_XrtF"/>
</dbReference>
<sequence length="166" mass="19137">MTYAVLTLLYQYYLSQYDVAKNENDRFTEVVASQTQKTIIFFGHSSEIQPHESEPSYKLFVNQKYVARVVEGCNAVSVMILFVAFVLAFKGKLITTMIFKLSGCLLIHLLNIIRIALLSIALFYYPQHEHILHGVIFPLVIYGVVFLLWIIWVNKFSVYAKTTSTR</sequence>
<evidence type="ECO:0000256" key="2">
    <source>
        <dbReference type="ARBA" id="ARBA00022475"/>
    </source>
</evidence>
<organism evidence="9 10">
    <name type="scientific">Flavobacterium orientale</name>
    <dbReference type="NCBI Taxonomy" id="1756020"/>
    <lineage>
        <taxon>Bacteria</taxon>
        <taxon>Pseudomonadati</taxon>
        <taxon>Bacteroidota</taxon>
        <taxon>Flavobacteriia</taxon>
        <taxon>Flavobacteriales</taxon>
        <taxon>Flavobacteriaceae</taxon>
        <taxon>Flavobacterium</taxon>
    </lineage>
</organism>
<name>A0A916XUT3_9FLAO</name>
<evidence type="ECO:0000256" key="7">
    <source>
        <dbReference type="ARBA" id="ARBA00023136"/>
    </source>
</evidence>
<comment type="caution">
    <text evidence="9">The sequence shown here is derived from an EMBL/GenBank/DDBJ whole genome shotgun (WGS) entry which is preliminary data.</text>
</comment>
<keyword evidence="4 8" id="KW-0812">Transmembrane</keyword>
<dbReference type="EMBL" id="BMFG01000001">
    <property type="protein sequence ID" value="GGD13834.1"/>
    <property type="molecule type" value="Genomic_DNA"/>
</dbReference>
<accession>A0A916XUT3</accession>
<keyword evidence="2" id="KW-1003">Cell membrane</keyword>
<dbReference type="GO" id="GO:0005886">
    <property type="term" value="C:plasma membrane"/>
    <property type="evidence" value="ECO:0007669"/>
    <property type="project" value="UniProtKB-SubCell"/>
</dbReference>
<evidence type="ECO:0000256" key="5">
    <source>
        <dbReference type="ARBA" id="ARBA00022801"/>
    </source>
</evidence>
<keyword evidence="6 8" id="KW-1133">Transmembrane helix</keyword>
<dbReference type="NCBIfam" id="TIGR04178">
    <property type="entry name" value="exo_archaeo"/>
    <property type="match status" value="1"/>
</dbReference>